<dbReference type="PANTHER" id="PTHR42110">
    <property type="entry name" value="L-ASPARAGINASE, PUTATIVE (AFU_ORTHOLOGUE AFUA_3G11890)-RELATED"/>
    <property type="match status" value="1"/>
</dbReference>
<dbReference type="PANTHER" id="PTHR42110:SF1">
    <property type="entry name" value="L-ASPARAGINASE, PUTATIVE (AFU_ORTHOLOGUE AFUA_3G11890)-RELATED"/>
    <property type="match status" value="1"/>
</dbReference>
<dbReference type="EC" id="3.5.1.1" evidence="1"/>
<dbReference type="Proteomes" id="UP000243077">
    <property type="component" value="Chromosome"/>
</dbReference>
<dbReference type="AlphaFoldDB" id="A0A2L2BRS1"/>
<proteinExistence type="predicted"/>
<protein>
    <submittedName>
        <fullName evidence="1">L-asparaginase</fullName>
        <ecNumber evidence="1">3.5.1.1</ecNumber>
    </submittedName>
</protein>
<dbReference type="Pfam" id="PF06089">
    <property type="entry name" value="Asparaginase_II"/>
    <property type="match status" value="1"/>
</dbReference>
<gene>
    <name evidence="1" type="ORF">C3B54_111416</name>
</gene>
<dbReference type="KEGG" id="psai:C3B54_111416"/>
<evidence type="ECO:0000313" key="2">
    <source>
        <dbReference type="Proteomes" id="UP000243077"/>
    </source>
</evidence>
<sequence>MLTWLAPTDGAVLATVERDGHSESFHHGILSVVDADGKVLFEAGHADRVVYPRSTIKPLQTLAVLRTGVELTDLEIALATASHSGSLAHRHAISAFLQRHVLSEGLLQCPPDWPLSVSEKAALIAEGSQKSSLAMNCSGKHTGFLAACQHRGDPLENYLDVNHPLQRDIRATIEEFTGETVSHTSVDGCGAPLHAVTLRGLTQGISRLLSSDDPHAKRIVSAIGAHPWALSGENTPNTRVIETLGGIAKIGAEGLVVVGLPGGITAGVKILDGSMRATTPVVLEALAKVGAVSVEVVENLRGWLEEPVRGGSTVIGGLRVTLGNGAPDEDHKERRRS</sequence>
<reference evidence="1 2" key="1">
    <citation type="submission" date="2018-02" db="EMBL/GenBank/DDBJ databases">
        <title>Complete genome of the streamlined marine actinobacterium Pontimonas salivibrio CL-TW6 adapted to coastal planktonic lifestype.</title>
        <authorList>
            <person name="Cho B.C."/>
            <person name="Hardies S.C."/>
            <person name="Jang G.I."/>
            <person name="Hwang C.Y."/>
        </authorList>
    </citation>
    <scope>NUCLEOTIDE SEQUENCE [LARGE SCALE GENOMIC DNA]</scope>
    <source>
        <strain evidence="1 2">CL-TW6</strain>
    </source>
</reference>
<dbReference type="EMBL" id="CP026923">
    <property type="protein sequence ID" value="AVG24359.1"/>
    <property type="molecule type" value="Genomic_DNA"/>
</dbReference>
<dbReference type="RefSeq" id="WP_104913846.1">
    <property type="nucleotide sequence ID" value="NZ_CP026923.1"/>
</dbReference>
<dbReference type="OrthoDB" id="9780674at2"/>
<keyword evidence="2" id="KW-1185">Reference proteome</keyword>
<organism evidence="1 2">
    <name type="scientific">Pontimonas salivibrio</name>
    <dbReference type="NCBI Taxonomy" id="1159327"/>
    <lineage>
        <taxon>Bacteria</taxon>
        <taxon>Bacillati</taxon>
        <taxon>Actinomycetota</taxon>
        <taxon>Actinomycetes</taxon>
        <taxon>Micrococcales</taxon>
        <taxon>Microbacteriaceae</taxon>
        <taxon>Pontimonas</taxon>
    </lineage>
</organism>
<keyword evidence="1" id="KW-0378">Hydrolase</keyword>
<dbReference type="InterPro" id="IPR010349">
    <property type="entry name" value="Asparaginase_II"/>
</dbReference>
<accession>A0A2L2BRS1</accession>
<evidence type="ECO:0000313" key="1">
    <source>
        <dbReference type="EMBL" id="AVG24359.1"/>
    </source>
</evidence>
<name>A0A2L2BRS1_9MICO</name>
<dbReference type="GO" id="GO:0004067">
    <property type="term" value="F:asparaginase activity"/>
    <property type="evidence" value="ECO:0007669"/>
    <property type="project" value="UniProtKB-EC"/>
</dbReference>